<dbReference type="AlphaFoldDB" id="A0A2S6ZLM8"/>
<dbReference type="Pfam" id="PF04012">
    <property type="entry name" value="PspA_IM30"/>
    <property type="match status" value="1"/>
</dbReference>
<dbReference type="PANTHER" id="PTHR31088:SF9">
    <property type="entry name" value="PHAGE SHOCK PROTEIN A"/>
    <property type="match status" value="1"/>
</dbReference>
<feature type="coiled-coil region" evidence="2">
    <location>
        <begin position="110"/>
        <end position="144"/>
    </location>
</feature>
<dbReference type="RefSeq" id="WP_128418808.1">
    <property type="nucleotide sequence ID" value="NZ_CP049017.1"/>
</dbReference>
<dbReference type="Proteomes" id="UP000239898">
    <property type="component" value="Unassembled WGS sequence"/>
</dbReference>
<sequence>MSIFSKLLTLFRGTAHEVGQKTVDANALRILDQEVRDAGAELTRSREELTKLMAQSKLAQQKIDARNAKMAEYVRYIEGALGKGDEALAHDVAAKLAALETEDRADQATKVQLDQSIVSLKAAIQKAEGQLRGMRQQIDTVKATDAVQRAQATIAARHAGANSRMGSALDSLDRIKARQAEAAARIESAEELESSSGDGDLNKRLAAAGLLSGDADAASVLARFKKPLQLGADSAPAALAPPAPATGTLSDVHEVGVRRDAGN</sequence>
<comment type="similarity">
    <text evidence="1">Belongs to the PspA/Vipp/IM30 family.</text>
</comment>
<evidence type="ECO:0000256" key="3">
    <source>
        <dbReference type="SAM" id="MobiDB-lite"/>
    </source>
</evidence>
<comment type="caution">
    <text evidence="4">The sequence shown here is derived from an EMBL/GenBank/DDBJ whole genome shotgun (WGS) entry which is preliminary data.</text>
</comment>
<feature type="region of interest" description="Disordered" evidence="3">
    <location>
        <begin position="234"/>
        <end position="263"/>
    </location>
</feature>
<organism evidence="4 5">
    <name type="scientific">Xanthomonas theicola</name>
    <dbReference type="NCBI Taxonomy" id="56464"/>
    <lineage>
        <taxon>Bacteria</taxon>
        <taxon>Pseudomonadati</taxon>
        <taxon>Pseudomonadota</taxon>
        <taxon>Gammaproteobacteria</taxon>
        <taxon>Lysobacterales</taxon>
        <taxon>Lysobacteraceae</taxon>
        <taxon>Xanthomonas</taxon>
    </lineage>
</organism>
<proteinExistence type="inferred from homology"/>
<reference evidence="4 5" key="1">
    <citation type="submission" date="2016-08" db="EMBL/GenBank/DDBJ databases">
        <title>Evolution of the type three secretion system and type three effector repertoires in Xanthomonas.</title>
        <authorList>
            <person name="Merda D."/>
            <person name="Briand M."/>
            <person name="Bosis E."/>
            <person name="Rousseau C."/>
            <person name="Portier P."/>
            <person name="Jacques M.-A."/>
            <person name="Fischer-Le Saux M."/>
        </authorList>
    </citation>
    <scope>NUCLEOTIDE SEQUENCE [LARGE SCALE GENOMIC DNA]</scope>
    <source>
        <strain evidence="4 5">CFBP 4691</strain>
    </source>
</reference>
<protein>
    <submittedName>
        <fullName evidence="4">PspA-IM30 family protein</fullName>
    </submittedName>
</protein>
<accession>A0A2S6ZLM8</accession>
<dbReference type="InterPro" id="IPR007157">
    <property type="entry name" value="PspA_VIPP1"/>
</dbReference>
<feature type="coiled-coil region" evidence="2">
    <location>
        <begin position="28"/>
        <end position="62"/>
    </location>
</feature>
<dbReference type="PANTHER" id="PTHR31088">
    <property type="entry name" value="MEMBRANE-ASSOCIATED PROTEIN VIPP1, CHLOROPLASTIC"/>
    <property type="match status" value="1"/>
</dbReference>
<keyword evidence="2" id="KW-0175">Coiled coil</keyword>
<evidence type="ECO:0000256" key="2">
    <source>
        <dbReference type="SAM" id="Coils"/>
    </source>
</evidence>
<evidence type="ECO:0000313" key="4">
    <source>
        <dbReference type="EMBL" id="PPT93106.1"/>
    </source>
</evidence>
<dbReference type="EMBL" id="MIGX01000003">
    <property type="protein sequence ID" value="PPT93106.1"/>
    <property type="molecule type" value="Genomic_DNA"/>
</dbReference>
<gene>
    <name evidence="4" type="ORF">XthCFBP4691_01610</name>
</gene>
<evidence type="ECO:0000313" key="5">
    <source>
        <dbReference type="Proteomes" id="UP000239898"/>
    </source>
</evidence>
<name>A0A2S6ZLM8_9XANT</name>
<keyword evidence="5" id="KW-1185">Reference proteome</keyword>
<dbReference type="OrthoDB" id="8844617at2"/>
<evidence type="ECO:0000256" key="1">
    <source>
        <dbReference type="ARBA" id="ARBA00043985"/>
    </source>
</evidence>
<feature type="compositionally biased region" description="Basic and acidic residues" evidence="3">
    <location>
        <begin position="251"/>
        <end position="263"/>
    </location>
</feature>